<reference evidence="2 3" key="1">
    <citation type="submission" date="2022-06" db="EMBL/GenBank/DDBJ databases">
        <authorList>
            <person name="Xuan X."/>
        </authorList>
    </citation>
    <scope>NUCLEOTIDE SEQUENCE [LARGE SCALE GENOMIC DNA]</scope>
    <source>
        <strain evidence="2 3">2V75</strain>
    </source>
</reference>
<keyword evidence="1" id="KW-0472">Membrane</keyword>
<evidence type="ECO:0000256" key="1">
    <source>
        <dbReference type="SAM" id="Phobius"/>
    </source>
</evidence>
<proteinExistence type="predicted"/>
<sequence>MKNLVLYYLAVFIPLGLILLLRWQDAIGPGTLLILIVAYALIYRTWIDGSRLAAKGIISKKDRWKMMLPGMHMKHFTELYLK</sequence>
<organism evidence="2 3">
    <name type="scientific">Robiginitalea marina</name>
    <dbReference type="NCBI Taxonomy" id="2954105"/>
    <lineage>
        <taxon>Bacteria</taxon>
        <taxon>Pseudomonadati</taxon>
        <taxon>Bacteroidota</taxon>
        <taxon>Flavobacteriia</taxon>
        <taxon>Flavobacteriales</taxon>
        <taxon>Flavobacteriaceae</taxon>
        <taxon>Robiginitalea</taxon>
    </lineage>
</organism>
<name>A0ABT1B0B4_9FLAO</name>
<protein>
    <submittedName>
        <fullName evidence="2">Uncharacterized protein</fullName>
    </submittedName>
</protein>
<dbReference type="RefSeq" id="WP_252741717.1">
    <property type="nucleotide sequence ID" value="NZ_JAMXIB010000008.1"/>
</dbReference>
<gene>
    <name evidence="2" type="ORF">NG653_10800</name>
</gene>
<dbReference type="EMBL" id="JAMXIB010000008">
    <property type="protein sequence ID" value="MCO5725347.1"/>
    <property type="molecule type" value="Genomic_DNA"/>
</dbReference>
<keyword evidence="1" id="KW-1133">Transmembrane helix</keyword>
<evidence type="ECO:0000313" key="2">
    <source>
        <dbReference type="EMBL" id="MCO5725347.1"/>
    </source>
</evidence>
<feature type="transmembrane region" description="Helical" evidence="1">
    <location>
        <begin position="27"/>
        <end position="46"/>
    </location>
</feature>
<comment type="caution">
    <text evidence="2">The sequence shown here is derived from an EMBL/GenBank/DDBJ whole genome shotgun (WGS) entry which is preliminary data.</text>
</comment>
<accession>A0ABT1B0B4</accession>
<evidence type="ECO:0000313" key="3">
    <source>
        <dbReference type="Proteomes" id="UP001206312"/>
    </source>
</evidence>
<dbReference type="Proteomes" id="UP001206312">
    <property type="component" value="Unassembled WGS sequence"/>
</dbReference>
<keyword evidence="3" id="KW-1185">Reference proteome</keyword>
<feature type="transmembrane region" description="Helical" evidence="1">
    <location>
        <begin position="5"/>
        <end position="21"/>
    </location>
</feature>
<keyword evidence="1" id="KW-0812">Transmembrane</keyword>